<reference evidence="1 2" key="1">
    <citation type="submission" date="2010-12" db="EMBL/GenBank/DDBJ databases">
        <authorList>
            <person name="Muzny D."/>
            <person name="Qin X."/>
            <person name="Deng J."/>
            <person name="Jiang H."/>
            <person name="Liu Y."/>
            <person name="Qu J."/>
            <person name="Song X.-Z."/>
            <person name="Zhang L."/>
            <person name="Thornton R."/>
            <person name="Coyle M."/>
            <person name="Francisco L."/>
            <person name="Jackson L."/>
            <person name="Javaid M."/>
            <person name="Korchina V."/>
            <person name="Kovar C."/>
            <person name="Mata R."/>
            <person name="Mathew T."/>
            <person name="Ngo R."/>
            <person name="Nguyen L."/>
            <person name="Nguyen N."/>
            <person name="Okwuonu G."/>
            <person name="Ongeri F."/>
            <person name="Pham C."/>
            <person name="Simmons D."/>
            <person name="Wilczek-Boney K."/>
            <person name="Hale W."/>
            <person name="Jakkamsetti A."/>
            <person name="Pham P."/>
            <person name="Ruth R."/>
            <person name="San Lucas F."/>
            <person name="Warren J."/>
            <person name="Zhang J."/>
            <person name="Zhao Z."/>
            <person name="Zhou C."/>
            <person name="Zhu D."/>
            <person name="Lee S."/>
            <person name="Bess C."/>
            <person name="Blankenburg K."/>
            <person name="Forbes L."/>
            <person name="Fu Q."/>
            <person name="Gubbala S."/>
            <person name="Hirani K."/>
            <person name="Jayaseelan J.C."/>
            <person name="Lara F."/>
            <person name="Munidasa M."/>
            <person name="Palculict T."/>
            <person name="Patil S."/>
            <person name="Pu L.-L."/>
            <person name="Saada N."/>
            <person name="Tang L."/>
            <person name="Weissenberger G."/>
            <person name="Zhu Y."/>
            <person name="Hemphill L."/>
            <person name="Shang Y."/>
            <person name="Youmans B."/>
            <person name="Ayvaz T."/>
            <person name="Ross M."/>
            <person name="Santibanez J."/>
            <person name="Aqrawi P."/>
            <person name="Gross S."/>
            <person name="Joshi V."/>
            <person name="Fowler G."/>
            <person name="Nazareth L."/>
            <person name="Reid J."/>
            <person name="Worley K."/>
            <person name="Petrosino J."/>
            <person name="Highlander S."/>
            <person name="Gibbs R."/>
        </authorList>
    </citation>
    <scope>NUCLEOTIDE SEQUENCE [LARGE SCALE GENOMIC DNA]</scope>
    <source>
        <strain evidence="1 2">ATCC 23263</strain>
    </source>
</reference>
<dbReference type="HOGENOM" id="CLU_2882464_0_0_9"/>
<name>E6MG45_9FIRM</name>
<protein>
    <submittedName>
        <fullName evidence="1">Uncharacterized protein</fullName>
    </submittedName>
</protein>
<dbReference type="AlphaFoldDB" id="E6MG45"/>
<dbReference type="Proteomes" id="UP000004754">
    <property type="component" value="Unassembled WGS sequence"/>
</dbReference>
<organism evidence="1 2">
    <name type="scientific">Pseudoramibacter alactolyticus ATCC 23263</name>
    <dbReference type="NCBI Taxonomy" id="887929"/>
    <lineage>
        <taxon>Bacteria</taxon>
        <taxon>Bacillati</taxon>
        <taxon>Bacillota</taxon>
        <taxon>Clostridia</taxon>
        <taxon>Eubacteriales</taxon>
        <taxon>Eubacteriaceae</taxon>
        <taxon>Pseudoramibacter</taxon>
    </lineage>
</organism>
<sequence>MIVILTIRPEARFLLKNKIHADGNVCALKNPEHLKWRSGFRRIFEIDLSVGHVFVENFEHFRG</sequence>
<accession>E6MG45</accession>
<dbReference type="EMBL" id="AEQN01000016">
    <property type="protein sequence ID" value="EFV01585.1"/>
    <property type="molecule type" value="Genomic_DNA"/>
</dbReference>
<evidence type="ECO:0000313" key="2">
    <source>
        <dbReference type="Proteomes" id="UP000004754"/>
    </source>
</evidence>
<comment type="caution">
    <text evidence="1">The sequence shown here is derived from an EMBL/GenBank/DDBJ whole genome shotgun (WGS) entry which is preliminary data.</text>
</comment>
<gene>
    <name evidence="1" type="ORF">HMP0721_0978</name>
</gene>
<proteinExistence type="predicted"/>
<evidence type="ECO:0000313" key="1">
    <source>
        <dbReference type="EMBL" id="EFV01585.1"/>
    </source>
</evidence>
<keyword evidence="2" id="KW-1185">Reference proteome</keyword>